<reference evidence="1 2" key="1">
    <citation type="journal article" date="2022" name="Genome Biol. Evol.">
        <title>The Spruce Budworm Genome: Reconstructing the Evolutionary History of Antifreeze Proteins.</title>
        <authorList>
            <person name="Beliveau C."/>
            <person name="Gagne P."/>
            <person name="Picq S."/>
            <person name="Vernygora O."/>
            <person name="Keeling C.I."/>
            <person name="Pinkney K."/>
            <person name="Doucet D."/>
            <person name="Wen F."/>
            <person name="Johnston J.S."/>
            <person name="Maaroufi H."/>
            <person name="Boyle B."/>
            <person name="Laroche J."/>
            <person name="Dewar K."/>
            <person name="Juretic N."/>
            <person name="Blackburn G."/>
            <person name="Nisole A."/>
            <person name="Brunet B."/>
            <person name="Brandao M."/>
            <person name="Lumley L."/>
            <person name="Duan J."/>
            <person name="Quan G."/>
            <person name="Lucarotti C.J."/>
            <person name="Roe A.D."/>
            <person name="Sperling F.A.H."/>
            <person name="Levesque R.C."/>
            <person name="Cusson M."/>
        </authorList>
    </citation>
    <scope>NUCLEOTIDE SEQUENCE [LARGE SCALE GENOMIC DNA]</scope>
    <source>
        <strain evidence="1">Glfc:IPQL:Cfum</strain>
    </source>
</reference>
<sequence length="237" mass="26041">MHDGGYGQHADSPPEDIVVCKSVNESVPVLILLRALLLQDHMHMHVAAHAAGGGWGGRRLQERSLSTSLVETAERSEASNEQQNTYRAKRVAVAFSRGPARAPPYKNFNSHLAPPRLASPVEKHIEFILYVGSKTVGNASAIPLVLQMFMGGGDLLPSGDPLTPLPSSRIKQKSAVPFTFCVQVDKVTAPNDEKYYLSIYDLSMEDQVAQWLEKLTLKLEVLGSIPGRRRPARQDYS</sequence>
<keyword evidence="2" id="KW-1185">Reference proteome</keyword>
<organism evidence="1 2">
    <name type="scientific">Choristoneura fumiferana</name>
    <name type="common">Spruce budworm moth</name>
    <name type="synonym">Archips fumiferana</name>
    <dbReference type="NCBI Taxonomy" id="7141"/>
    <lineage>
        <taxon>Eukaryota</taxon>
        <taxon>Metazoa</taxon>
        <taxon>Ecdysozoa</taxon>
        <taxon>Arthropoda</taxon>
        <taxon>Hexapoda</taxon>
        <taxon>Insecta</taxon>
        <taxon>Pterygota</taxon>
        <taxon>Neoptera</taxon>
        <taxon>Endopterygota</taxon>
        <taxon>Lepidoptera</taxon>
        <taxon>Glossata</taxon>
        <taxon>Ditrysia</taxon>
        <taxon>Tortricoidea</taxon>
        <taxon>Tortricidae</taxon>
        <taxon>Tortricinae</taxon>
        <taxon>Choristoneura</taxon>
    </lineage>
</organism>
<dbReference type="Proteomes" id="UP001064048">
    <property type="component" value="Chromosome 29"/>
</dbReference>
<proteinExistence type="predicted"/>
<comment type="caution">
    <text evidence="1">The sequence shown here is derived from an EMBL/GenBank/DDBJ whole genome shotgun (WGS) entry which is preliminary data.</text>
</comment>
<evidence type="ECO:0000313" key="2">
    <source>
        <dbReference type="Proteomes" id="UP001064048"/>
    </source>
</evidence>
<gene>
    <name evidence="1" type="ORF">MSG28_015704</name>
</gene>
<accession>A0ACC0KBA5</accession>
<name>A0ACC0KBA5_CHOFU</name>
<protein>
    <submittedName>
        <fullName evidence="1">Uncharacterized protein</fullName>
    </submittedName>
</protein>
<evidence type="ECO:0000313" key="1">
    <source>
        <dbReference type="EMBL" id="KAI8433709.1"/>
    </source>
</evidence>
<dbReference type="EMBL" id="CM046129">
    <property type="protein sequence ID" value="KAI8433709.1"/>
    <property type="molecule type" value="Genomic_DNA"/>
</dbReference>